<evidence type="ECO:0008006" key="3">
    <source>
        <dbReference type="Google" id="ProtNLM"/>
    </source>
</evidence>
<dbReference type="HOGENOM" id="CLU_064232_0_0_4"/>
<dbReference type="STRING" id="1458425.SRAA_2215"/>
<reference evidence="1 2" key="1">
    <citation type="journal article" date="2014" name="Nat. Commun.">
        <title>Physiological and genomic features of highly alkaliphilic hydrogen-utilizing Betaproteobacteria from a continental serpentinizing site.</title>
        <authorList>
            <person name="Suzuki S."/>
            <person name="Kuenen J.G."/>
            <person name="Schipper K."/>
            <person name="van der Velde S."/>
            <person name="Ishii S."/>
            <person name="Wu A."/>
            <person name="Sorokin D.Y."/>
            <person name="Tenney A."/>
            <person name="Meng X.Y."/>
            <person name="Morrill P.L."/>
            <person name="Kamagata Y."/>
            <person name="Muyzer G."/>
            <person name="Nealson K.H."/>
        </authorList>
    </citation>
    <scope>NUCLEOTIDE SEQUENCE [LARGE SCALE GENOMIC DNA]</scope>
    <source>
        <strain evidence="1 2">A1</strain>
    </source>
</reference>
<gene>
    <name evidence="1" type="ORF">SRAA_2215</name>
</gene>
<dbReference type="SUPFAM" id="SSF52540">
    <property type="entry name" value="P-loop containing nucleoside triphosphate hydrolases"/>
    <property type="match status" value="1"/>
</dbReference>
<dbReference type="RefSeq" id="WP_045532763.1">
    <property type="nucleotide sequence ID" value="NZ_AP014568.1"/>
</dbReference>
<evidence type="ECO:0000313" key="2">
    <source>
        <dbReference type="Proteomes" id="UP000067461"/>
    </source>
</evidence>
<protein>
    <recommendedName>
        <fullName evidence="3">DUF1611 domain-containing protein</fullName>
    </recommendedName>
</protein>
<dbReference type="AlphaFoldDB" id="A0A060NT35"/>
<accession>A0A060NT35</accession>
<dbReference type="Gene3D" id="3.40.50.300">
    <property type="entry name" value="P-loop containing nucleotide triphosphate hydrolases"/>
    <property type="match status" value="1"/>
</dbReference>
<name>A0A060NT35_9BURK</name>
<organism evidence="1 2">
    <name type="scientific">Serpentinimonas raichei</name>
    <dbReference type="NCBI Taxonomy" id="1458425"/>
    <lineage>
        <taxon>Bacteria</taxon>
        <taxon>Pseudomonadati</taxon>
        <taxon>Pseudomonadota</taxon>
        <taxon>Betaproteobacteria</taxon>
        <taxon>Burkholderiales</taxon>
        <taxon>Comamonadaceae</taxon>
        <taxon>Serpentinimonas</taxon>
    </lineage>
</organism>
<dbReference type="Proteomes" id="UP000067461">
    <property type="component" value="Chromosome"/>
</dbReference>
<dbReference type="EMBL" id="AP014568">
    <property type="protein sequence ID" value="BAO82069.1"/>
    <property type="molecule type" value="Genomic_DNA"/>
</dbReference>
<evidence type="ECO:0000313" key="1">
    <source>
        <dbReference type="EMBL" id="BAO82069.1"/>
    </source>
</evidence>
<keyword evidence="2" id="KW-1185">Reference proteome</keyword>
<dbReference type="KEGG" id="cbaa:SRAA_2215"/>
<sequence length="361" mass="37444">MQDSTLNRWLQHTLQSAKWAFSTRRVPAEQAQGLQEAVAQARSGDLVLARVLQVAAHPRLQLADGRHSDLYEGDLIVAACGARYASDQFEGVAQLDPEGADLLAGGGCIGTMRQRHARMKTPTRLQPLGLLCDGAGAVINLQRYALAPATPSGGLCVIGVVGASMNAGKTSAVAALVHGLERAGYRTAAIKATGTGAFGDWWQYHDAGASFVSDFTDAGMVSTYQQPHARLAQALDTLLASAEAAACEVAVVEFADGVLQQETRALLGDPQVCERFNAWLFAAADSLSAVGGLASMRALGQAPAAITGLITAAPLSAQEAAAATGLEVLSREALRDPAVAAALLQRFAAAAGRPELAQAVH</sequence>
<dbReference type="OrthoDB" id="145933at2"/>
<dbReference type="InterPro" id="IPR027417">
    <property type="entry name" value="P-loop_NTPase"/>
</dbReference>
<proteinExistence type="predicted"/>